<comment type="caution">
    <text evidence="1">The sequence shown here is derived from an EMBL/GenBank/DDBJ whole genome shotgun (WGS) entry which is preliminary data.</text>
</comment>
<keyword evidence="2" id="KW-1185">Reference proteome</keyword>
<protein>
    <submittedName>
        <fullName evidence="1">Uncharacterized protein</fullName>
    </submittedName>
</protein>
<name>A0ACB9TH34_HOLOL</name>
<gene>
    <name evidence="1" type="ORF">MML48_3g00001995</name>
</gene>
<evidence type="ECO:0000313" key="1">
    <source>
        <dbReference type="EMBL" id="KAI4466083.1"/>
    </source>
</evidence>
<evidence type="ECO:0000313" key="2">
    <source>
        <dbReference type="Proteomes" id="UP001056778"/>
    </source>
</evidence>
<reference evidence="1" key="1">
    <citation type="submission" date="2022-04" db="EMBL/GenBank/DDBJ databases">
        <title>Chromosome-scale genome assembly of Holotrichia oblita Faldermann.</title>
        <authorList>
            <person name="Rongchong L."/>
        </authorList>
    </citation>
    <scope>NUCLEOTIDE SEQUENCE</scope>
    <source>
        <strain evidence="1">81SQS9</strain>
    </source>
</reference>
<accession>A0ACB9TH34</accession>
<proteinExistence type="predicted"/>
<dbReference type="Proteomes" id="UP001056778">
    <property type="component" value="Chromosome 3"/>
</dbReference>
<organism evidence="1 2">
    <name type="scientific">Holotrichia oblita</name>
    <name type="common">Chafer beetle</name>
    <dbReference type="NCBI Taxonomy" id="644536"/>
    <lineage>
        <taxon>Eukaryota</taxon>
        <taxon>Metazoa</taxon>
        <taxon>Ecdysozoa</taxon>
        <taxon>Arthropoda</taxon>
        <taxon>Hexapoda</taxon>
        <taxon>Insecta</taxon>
        <taxon>Pterygota</taxon>
        <taxon>Neoptera</taxon>
        <taxon>Endopterygota</taxon>
        <taxon>Coleoptera</taxon>
        <taxon>Polyphaga</taxon>
        <taxon>Scarabaeiformia</taxon>
        <taxon>Scarabaeidae</taxon>
        <taxon>Melolonthinae</taxon>
        <taxon>Holotrichia</taxon>
    </lineage>
</organism>
<dbReference type="EMBL" id="CM043017">
    <property type="protein sequence ID" value="KAI4466083.1"/>
    <property type="molecule type" value="Genomic_DNA"/>
</dbReference>
<sequence>MFIYFFYKSFLIVTGDHAVSASLAMGRRGGYVVGSDTGNILSPRGSDTGGLGVKMVEYVLGSSPTNKDNLGLEPRLRNLHLDDKDKDKPQSPKEEVNGQPVQNGQVSEDDKGFNRTPGSRQPSPAEEDLTKNGLLETGVVIMKPTQEALPPHHLQQHLQPHLGPHLGVTLADSVNQQFEHFTAEQPPPAPYDQQPHQYPPPPPQPHQVDSAVLQQQQHNFDVQVSRFISDNNYLPFLFVLINFFAFM</sequence>